<organism evidence="1 2">
    <name type="scientific">Periconia digitata</name>
    <dbReference type="NCBI Taxonomy" id="1303443"/>
    <lineage>
        <taxon>Eukaryota</taxon>
        <taxon>Fungi</taxon>
        <taxon>Dikarya</taxon>
        <taxon>Ascomycota</taxon>
        <taxon>Pezizomycotina</taxon>
        <taxon>Dothideomycetes</taxon>
        <taxon>Pleosporomycetidae</taxon>
        <taxon>Pleosporales</taxon>
        <taxon>Massarineae</taxon>
        <taxon>Periconiaceae</taxon>
        <taxon>Periconia</taxon>
    </lineage>
</organism>
<proteinExistence type="predicted"/>
<keyword evidence="2" id="KW-1185">Reference proteome</keyword>
<reference evidence="1" key="1">
    <citation type="submission" date="2023-01" db="EMBL/GenBank/DDBJ databases">
        <authorList>
            <person name="Van Ghelder C."/>
            <person name="Rancurel C."/>
        </authorList>
    </citation>
    <scope>NUCLEOTIDE SEQUENCE</scope>
    <source>
        <strain evidence="1">CNCM I-4278</strain>
    </source>
</reference>
<evidence type="ECO:0000313" key="1">
    <source>
        <dbReference type="EMBL" id="CAI6339052.1"/>
    </source>
</evidence>
<accession>A0A9W4XY47</accession>
<dbReference type="EMBL" id="CAOQHR010000008">
    <property type="protein sequence ID" value="CAI6339052.1"/>
    <property type="molecule type" value="Genomic_DNA"/>
</dbReference>
<dbReference type="AlphaFoldDB" id="A0A9W4XY47"/>
<dbReference type="SUPFAM" id="SSF53335">
    <property type="entry name" value="S-adenosyl-L-methionine-dependent methyltransferases"/>
    <property type="match status" value="1"/>
</dbReference>
<evidence type="ECO:0000313" key="2">
    <source>
        <dbReference type="Proteomes" id="UP001152607"/>
    </source>
</evidence>
<gene>
    <name evidence="1" type="ORF">PDIGIT_LOCUS12191</name>
</gene>
<dbReference type="Gene3D" id="3.40.50.150">
    <property type="entry name" value="Vaccinia Virus protein VP39"/>
    <property type="match status" value="1"/>
</dbReference>
<name>A0A9W4XY47_9PLEO</name>
<dbReference type="OrthoDB" id="3340390at2759"/>
<dbReference type="Proteomes" id="UP001152607">
    <property type="component" value="Unassembled WGS sequence"/>
</dbReference>
<comment type="caution">
    <text evidence="1">The sequence shown here is derived from an EMBL/GenBank/DDBJ whole genome shotgun (WGS) entry which is preliminary data.</text>
</comment>
<evidence type="ECO:0008006" key="3">
    <source>
        <dbReference type="Google" id="ProtNLM"/>
    </source>
</evidence>
<dbReference type="InterPro" id="IPR029063">
    <property type="entry name" value="SAM-dependent_MTases_sf"/>
</dbReference>
<protein>
    <recommendedName>
        <fullName evidence="3">O-methyltransferase domain-containing protein</fullName>
    </recommendedName>
</protein>
<sequence length="75" mass="8392">MAEDSIILVDDMVLPDQGVTWHVAQVDITMMVAAAAMERTETQWEALYDSVGLKVVRRAVYTPGYYETVTALVKK</sequence>